<sequence>MSEVDLSNLDPAFDGVLRPGAAGATSCEYFQDRNKRWPFHCDAEGYRLLARLLRAATPVVGAVQAKIDAACDVAGDPNGRAAADAVVAEGQRIYARKPNMGEHDVTWSQEEYGHLGLQKEYIRYKSVQRLTEAWACLQRAKRAGLFFELDETPLKENETPSVPLRWASLGGGPGFELLAVKWFFEKHFPRYDLDLVSLDLEASWREAAEGLGLRFNTWDVRDGDELERAAGGPVDYAVASYVLKMYMANEPCARWLGEKLNSASNRLRAALIVSRDENLEAASRLVRDASIGNATVVPLMDPNGGRDDRQLAFAPGGWTRPTNAAGEPREAPLTFPNVPYEEHKRRRGGGGHGNNQGGRHRDGGFRDGGFRRGNGGGWSDHRRDRGGGGERPRDAGRW</sequence>
<feature type="compositionally biased region" description="Basic and acidic residues" evidence="1">
    <location>
        <begin position="379"/>
        <end position="398"/>
    </location>
</feature>
<protein>
    <submittedName>
        <fullName evidence="2">Uncharacterized protein</fullName>
    </submittedName>
</protein>
<feature type="compositionally biased region" description="Basic and acidic residues" evidence="1">
    <location>
        <begin position="359"/>
        <end position="370"/>
    </location>
</feature>
<accession>A0A7S0DDM1</accession>
<name>A0A7S0DDM1_MICPS</name>
<evidence type="ECO:0000256" key="1">
    <source>
        <dbReference type="SAM" id="MobiDB-lite"/>
    </source>
</evidence>
<feature type="region of interest" description="Disordered" evidence="1">
    <location>
        <begin position="314"/>
        <end position="398"/>
    </location>
</feature>
<dbReference type="AlphaFoldDB" id="A0A7S0DDM1"/>
<reference evidence="2" key="1">
    <citation type="submission" date="2021-01" db="EMBL/GenBank/DDBJ databases">
        <authorList>
            <person name="Corre E."/>
            <person name="Pelletier E."/>
            <person name="Niang G."/>
            <person name="Scheremetjew M."/>
            <person name="Finn R."/>
            <person name="Kale V."/>
            <person name="Holt S."/>
            <person name="Cochrane G."/>
            <person name="Meng A."/>
            <person name="Brown T."/>
            <person name="Cohen L."/>
        </authorList>
    </citation>
    <scope>NUCLEOTIDE SEQUENCE</scope>
    <source>
        <strain evidence="2">CCAC1681</strain>
    </source>
</reference>
<proteinExistence type="predicted"/>
<dbReference type="EMBL" id="HBEN01014476">
    <property type="protein sequence ID" value="CAD8451220.1"/>
    <property type="molecule type" value="Transcribed_RNA"/>
</dbReference>
<gene>
    <name evidence="2" type="ORF">MSP1401_LOCUS12078</name>
</gene>
<evidence type="ECO:0000313" key="2">
    <source>
        <dbReference type="EMBL" id="CAD8451220.1"/>
    </source>
</evidence>
<organism evidence="2">
    <name type="scientific">Micromonas pusilla</name>
    <name type="common">Picoplanktonic green alga</name>
    <name type="synonym">Chromulina pusilla</name>
    <dbReference type="NCBI Taxonomy" id="38833"/>
    <lineage>
        <taxon>Eukaryota</taxon>
        <taxon>Viridiplantae</taxon>
        <taxon>Chlorophyta</taxon>
        <taxon>Mamiellophyceae</taxon>
        <taxon>Mamiellales</taxon>
        <taxon>Mamiellaceae</taxon>
        <taxon>Micromonas</taxon>
    </lineage>
</organism>